<comment type="caution">
    <text evidence="1">The sequence shown here is derived from an EMBL/GenBank/DDBJ whole genome shotgun (WGS) entry which is preliminary data.</text>
</comment>
<sequence length="102" mass="11877">MYCRLVFQMQLICVVIPILIQRMDLLSVQLLFPIRSAYLQEECIMRELDIGKLAYCHSQLYKNQSLLFKNPSALIVNLFSNLPLHGILKLMCNCFFGLICMM</sequence>
<keyword evidence="2" id="KW-1185">Reference proteome</keyword>
<dbReference type="Proteomes" id="UP001331761">
    <property type="component" value="Unassembled WGS sequence"/>
</dbReference>
<accession>A0AAN8FGX2</accession>
<dbReference type="EMBL" id="WIXE01008197">
    <property type="protein sequence ID" value="KAK5979611.1"/>
    <property type="molecule type" value="Genomic_DNA"/>
</dbReference>
<evidence type="ECO:0000313" key="1">
    <source>
        <dbReference type="EMBL" id="KAK5979611.1"/>
    </source>
</evidence>
<proteinExistence type="predicted"/>
<name>A0AAN8FGX2_TRICO</name>
<dbReference type="AlphaFoldDB" id="A0AAN8FGX2"/>
<organism evidence="1 2">
    <name type="scientific">Trichostrongylus colubriformis</name>
    <name type="common">Black scour worm</name>
    <dbReference type="NCBI Taxonomy" id="6319"/>
    <lineage>
        <taxon>Eukaryota</taxon>
        <taxon>Metazoa</taxon>
        <taxon>Ecdysozoa</taxon>
        <taxon>Nematoda</taxon>
        <taxon>Chromadorea</taxon>
        <taxon>Rhabditida</taxon>
        <taxon>Rhabditina</taxon>
        <taxon>Rhabditomorpha</taxon>
        <taxon>Strongyloidea</taxon>
        <taxon>Trichostrongylidae</taxon>
        <taxon>Trichostrongylus</taxon>
    </lineage>
</organism>
<gene>
    <name evidence="1" type="ORF">GCK32_007838</name>
</gene>
<evidence type="ECO:0000313" key="2">
    <source>
        <dbReference type="Proteomes" id="UP001331761"/>
    </source>
</evidence>
<reference evidence="1 2" key="1">
    <citation type="submission" date="2019-10" db="EMBL/GenBank/DDBJ databases">
        <title>Assembly and Annotation for the nematode Trichostrongylus colubriformis.</title>
        <authorList>
            <person name="Martin J."/>
        </authorList>
    </citation>
    <scope>NUCLEOTIDE SEQUENCE [LARGE SCALE GENOMIC DNA]</scope>
    <source>
        <strain evidence="1">G859</strain>
        <tissue evidence="1">Whole worm</tissue>
    </source>
</reference>
<protein>
    <submittedName>
        <fullName evidence="1">Uncharacterized protein</fullName>
    </submittedName>
</protein>